<dbReference type="HOGENOM" id="CLU_1118191_0_0_2"/>
<reference evidence="2" key="1">
    <citation type="submission" date="2015-03" db="EMBL/GenBank/DDBJ databases">
        <title>Characterization of two novel Thaumarchaeota isolated from the Northern Adriatic Sea.</title>
        <authorList>
            <person name="Bayer B."/>
            <person name="Vojvoda J."/>
            <person name="Offre P."/>
            <person name="Srivastava A."/>
            <person name="Elisabeth N."/>
            <person name="Garcia J.A.L."/>
            <person name="Schleper C."/>
            <person name="Herndl G.J."/>
        </authorList>
    </citation>
    <scope>NUCLEOTIDE SEQUENCE [LARGE SCALE GENOMIC DNA]</scope>
    <source>
        <strain evidence="2">NF5</strain>
    </source>
</reference>
<accession>A0A0D5C3S2</accession>
<evidence type="ECO:0000313" key="1">
    <source>
        <dbReference type="EMBL" id="AJW71052.1"/>
    </source>
</evidence>
<dbReference type="AlphaFoldDB" id="A0A0D5C3S2"/>
<dbReference type="EMBL" id="CP011070">
    <property type="protein sequence ID" value="AJW71052.1"/>
    <property type="molecule type" value="Genomic_DNA"/>
</dbReference>
<dbReference type="RefSeq" id="WP_148313083.1">
    <property type="nucleotide sequence ID" value="NZ_CP011070.1"/>
</dbReference>
<dbReference type="STRING" id="1580092.NADRNF5_1366"/>
<evidence type="ECO:0008006" key="3">
    <source>
        <dbReference type="Google" id="ProtNLM"/>
    </source>
</evidence>
<gene>
    <name evidence="1" type="ORF">NADRNF5_1366</name>
</gene>
<reference evidence="1 2" key="2">
    <citation type="journal article" date="2016" name="ISME J.">
        <title>Physiological and genomic characterization of two novel marine thaumarchaeal strains indicates niche differentiation.</title>
        <authorList>
            <person name="Bayer B."/>
            <person name="Vojvoda J."/>
            <person name="Offre P."/>
            <person name="Alves R.J."/>
            <person name="Elisabeth N.H."/>
            <person name="Garcia J.A."/>
            <person name="Volland J.M."/>
            <person name="Srivastava A."/>
            <person name="Schleper C."/>
            <person name="Herndl G.J."/>
        </authorList>
    </citation>
    <scope>NUCLEOTIDE SEQUENCE [LARGE SCALE GENOMIC DNA]</scope>
    <source>
        <strain evidence="1 2">NF5</strain>
    </source>
</reference>
<dbReference type="GeneID" id="24820556"/>
<proteinExistence type="predicted"/>
<protein>
    <recommendedName>
        <fullName evidence="3">RiboL-PSP-HEPN domain-containing protein</fullName>
    </recommendedName>
</protein>
<dbReference type="Proteomes" id="UP000032408">
    <property type="component" value="Chromosome"/>
</dbReference>
<evidence type="ECO:0000313" key="2">
    <source>
        <dbReference type="Proteomes" id="UP000032408"/>
    </source>
</evidence>
<name>A0A0D5C3S2_9ARCH</name>
<organism evidence="1 2">
    <name type="scientific">Nitrosopumilus adriaticus</name>
    <dbReference type="NCBI Taxonomy" id="1580092"/>
    <lineage>
        <taxon>Archaea</taxon>
        <taxon>Nitrososphaerota</taxon>
        <taxon>Nitrososphaeria</taxon>
        <taxon>Nitrosopumilales</taxon>
        <taxon>Nitrosopumilaceae</taxon>
        <taxon>Nitrosopumilus</taxon>
    </lineage>
</organism>
<keyword evidence="2" id="KW-1185">Reference proteome</keyword>
<dbReference type="OrthoDB" id="387516at2157"/>
<dbReference type="KEGG" id="nin:NADRNF5_1366"/>
<sequence>MTKLRKHPMLDIHKIKNFDKLIPNSTLSNVMDNELRDVIRELDKRNVKISKQLKKYIIIRLVTIVESYLQNNIAWLVDDYDLNVERLFQGSEIPIPIKYFKEIQKKDFTKGKIIAANFNFQNSSEINKVFSNLLGLNFFDTLHDWIRFGIKNNIVPESEIHLIDNWDKFQEIFSLRNTLVHTLQTPHKIRKNADYFETLWDTTWHFINCAYNMSEDVMWYRKGKIKNKKAIEFFKTQTKKWNQNYSKS</sequence>